<evidence type="ECO:0000259" key="5">
    <source>
        <dbReference type="PROSITE" id="PS50893"/>
    </source>
</evidence>
<dbReference type="GO" id="GO:0016887">
    <property type="term" value="F:ATP hydrolysis activity"/>
    <property type="evidence" value="ECO:0007669"/>
    <property type="project" value="InterPro"/>
</dbReference>
<dbReference type="InterPro" id="IPR032524">
    <property type="entry name" value="ABC_tran_C"/>
</dbReference>
<organism evidence="6 7">
    <name type="scientific">Caldilinea aerophila (strain DSM 14535 / JCM 11387 / NBRC 104270 / STL-6-O1)</name>
    <dbReference type="NCBI Taxonomy" id="926550"/>
    <lineage>
        <taxon>Bacteria</taxon>
        <taxon>Bacillati</taxon>
        <taxon>Chloroflexota</taxon>
        <taxon>Caldilineae</taxon>
        <taxon>Caldilineales</taxon>
        <taxon>Caldilineaceae</taxon>
        <taxon>Caldilinea</taxon>
    </lineage>
</organism>
<dbReference type="InterPro" id="IPR003593">
    <property type="entry name" value="AAA+_ATPase"/>
</dbReference>
<dbReference type="EMBL" id="AP012337">
    <property type="protein sequence ID" value="BAM00800.1"/>
    <property type="molecule type" value="Genomic_DNA"/>
</dbReference>
<evidence type="ECO:0000313" key="7">
    <source>
        <dbReference type="Proteomes" id="UP000007880"/>
    </source>
</evidence>
<evidence type="ECO:0000256" key="1">
    <source>
        <dbReference type="ARBA" id="ARBA00022741"/>
    </source>
</evidence>
<keyword evidence="3" id="KW-0175">Coiled coil</keyword>
<dbReference type="PANTHER" id="PTHR42855:SF1">
    <property type="entry name" value="ABC TRANSPORTER DOMAIN-CONTAINING PROTEIN"/>
    <property type="match status" value="1"/>
</dbReference>
<dbReference type="Proteomes" id="UP000007880">
    <property type="component" value="Chromosome"/>
</dbReference>
<evidence type="ECO:0000256" key="2">
    <source>
        <dbReference type="ARBA" id="ARBA00022840"/>
    </source>
</evidence>
<protein>
    <submittedName>
        <fullName evidence="6">Putative ABC transporter ATP-binding protein</fullName>
    </submittedName>
</protein>
<dbReference type="Pfam" id="PF00005">
    <property type="entry name" value="ABC_tran"/>
    <property type="match status" value="2"/>
</dbReference>
<dbReference type="AlphaFoldDB" id="I0I6B2"/>
<evidence type="ECO:0000313" key="6">
    <source>
        <dbReference type="EMBL" id="BAM00800.1"/>
    </source>
</evidence>
<evidence type="ECO:0000256" key="4">
    <source>
        <dbReference type="SAM" id="MobiDB-lite"/>
    </source>
</evidence>
<reference evidence="6 7" key="1">
    <citation type="submission" date="2012-02" db="EMBL/GenBank/DDBJ databases">
        <title>Complete genome sequence of Caldilinea aerophila DSM 14535 (= NBRC 102666).</title>
        <authorList>
            <person name="Oguchi A."/>
            <person name="Hosoyama A."/>
            <person name="Sekine M."/>
            <person name="Fukai R."/>
            <person name="Kato Y."/>
            <person name="Nakamura S."/>
            <person name="Hanada S."/>
            <person name="Yamazaki S."/>
            <person name="Fujita N."/>
        </authorList>
    </citation>
    <scope>NUCLEOTIDE SEQUENCE [LARGE SCALE GENOMIC DNA]</scope>
    <source>
        <strain evidence="7">DSM 14535 / JCM 11387 / NBRC 104270 / STL-6-O1</strain>
    </source>
</reference>
<dbReference type="eggNOG" id="COG0488">
    <property type="taxonomic scope" value="Bacteria"/>
</dbReference>
<dbReference type="InterPro" id="IPR051309">
    <property type="entry name" value="ABCF_ATPase"/>
</dbReference>
<feature type="domain" description="ABC transporter" evidence="5">
    <location>
        <begin position="319"/>
        <end position="537"/>
    </location>
</feature>
<dbReference type="InterPro" id="IPR032781">
    <property type="entry name" value="ABC_tran_Xtn"/>
</dbReference>
<dbReference type="PATRIC" id="fig|926550.5.peg.2998"/>
<keyword evidence="1" id="KW-0547">Nucleotide-binding</keyword>
<dbReference type="FunFam" id="3.40.50.300:FF:000011">
    <property type="entry name" value="Putative ABC transporter ATP-binding component"/>
    <property type="match status" value="1"/>
</dbReference>
<keyword evidence="2 6" id="KW-0067">ATP-binding</keyword>
<proteinExistence type="predicted"/>
<feature type="coiled-coil region" evidence="3">
    <location>
        <begin position="247"/>
        <end position="275"/>
    </location>
</feature>
<dbReference type="PROSITE" id="PS00211">
    <property type="entry name" value="ABC_TRANSPORTER_1"/>
    <property type="match status" value="1"/>
</dbReference>
<feature type="domain" description="ABC transporter" evidence="5">
    <location>
        <begin position="4"/>
        <end position="255"/>
    </location>
</feature>
<feature type="coiled-coil region" evidence="3">
    <location>
        <begin position="568"/>
        <end position="619"/>
    </location>
</feature>
<accession>I0I6B2</accession>
<dbReference type="RefSeq" id="WP_014434029.1">
    <property type="nucleotide sequence ID" value="NC_017079.1"/>
</dbReference>
<feature type="region of interest" description="Disordered" evidence="4">
    <location>
        <begin position="534"/>
        <end position="563"/>
    </location>
</feature>
<dbReference type="STRING" id="926550.CLDAP_27600"/>
<evidence type="ECO:0000256" key="3">
    <source>
        <dbReference type="SAM" id="Coils"/>
    </source>
</evidence>
<dbReference type="SUPFAM" id="SSF52540">
    <property type="entry name" value="P-loop containing nucleoside triphosphate hydrolases"/>
    <property type="match status" value="2"/>
</dbReference>
<dbReference type="PANTHER" id="PTHR42855">
    <property type="entry name" value="ABC TRANSPORTER ATP-BINDING SUBUNIT"/>
    <property type="match status" value="1"/>
</dbReference>
<dbReference type="HOGENOM" id="CLU_000604_36_0_0"/>
<dbReference type="KEGG" id="cap:CLDAP_27600"/>
<feature type="compositionally biased region" description="Low complexity" evidence="4">
    <location>
        <begin position="537"/>
        <end position="552"/>
    </location>
</feature>
<dbReference type="InterPro" id="IPR003439">
    <property type="entry name" value="ABC_transporter-like_ATP-bd"/>
</dbReference>
<dbReference type="OrthoDB" id="9801441at2"/>
<dbReference type="GO" id="GO:0005524">
    <property type="term" value="F:ATP binding"/>
    <property type="evidence" value="ECO:0007669"/>
    <property type="project" value="UniProtKB-KW"/>
</dbReference>
<dbReference type="Gene3D" id="1.10.287.380">
    <property type="entry name" value="Valyl-tRNA synthetase, C-terminal domain"/>
    <property type="match status" value="1"/>
</dbReference>
<dbReference type="InterPro" id="IPR037118">
    <property type="entry name" value="Val-tRNA_synth_C_sf"/>
</dbReference>
<gene>
    <name evidence="6" type="ordered locus">CLDAP_27600</name>
</gene>
<dbReference type="InterPro" id="IPR017871">
    <property type="entry name" value="ABC_transporter-like_CS"/>
</dbReference>
<dbReference type="CDD" id="cd03221">
    <property type="entry name" value="ABCF_EF-3"/>
    <property type="match status" value="2"/>
</dbReference>
<dbReference type="Pfam" id="PF12848">
    <property type="entry name" value="ABC_tran_Xtn"/>
    <property type="match status" value="1"/>
</dbReference>
<dbReference type="PROSITE" id="PS50893">
    <property type="entry name" value="ABC_TRANSPORTER_2"/>
    <property type="match status" value="2"/>
</dbReference>
<dbReference type="GO" id="GO:0003677">
    <property type="term" value="F:DNA binding"/>
    <property type="evidence" value="ECO:0007669"/>
    <property type="project" value="InterPro"/>
</dbReference>
<keyword evidence="7" id="KW-1185">Reference proteome</keyword>
<dbReference type="Gene3D" id="3.40.50.300">
    <property type="entry name" value="P-loop containing nucleotide triphosphate hydrolases"/>
    <property type="match status" value="2"/>
</dbReference>
<name>I0I6B2_CALAS</name>
<dbReference type="SMART" id="SM00382">
    <property type="entry name" value="AAA"/>
    <property type="match status" value="2"/>
</dbReference>
<dbReference type="Pfam" id="PF16326">
    <property type="entry name" value="ABC_tran_CTD"/>
    <property type="match status" value="1"/>
</dbReference>
<sequence>MNLLTLNHISKQYSDRLLFQDVNLLVNEGDRIGLIGVNGSGKSTLLKIAAGLEAPDSGEVLVPGGVRIEYLPQEPQLDDHLTVLETIFRSDSPQMRLVCAYEQAVAELDQRPEDAHLQERLHRLSAEMDRCNGWAAEAHARAILTRLGVTDFTARVGALSGGQRKRVALARALIDRADLLILDEPTNHIDADAVAWLEEYLLATPGALLMVTHDRYFLDRIANRIVALERRQLVSYPGNYSHYLAARVARQERLAEAEAKRRNLLRRELEWLRRQPMARGTKQKARKERIEELMQIQYDSGEDRVAIALASRRLGNKVLDARGLVKRLGATPVVKGVDLHLEAGDRIGIVGPNGAGKSTLLDLLAGKLTPDAGLIEWGETAVIGYYDQRSADLREDLRLLEFIEQEAPLIRTKTGERVEAAHMLEWFLFPRSMHQARIGSLSGGERRRLYLLRTLIHQPNVLLLDEPTNDLDVETLTVLEEFLDHFSGALIVVSHDRYFLDRTVDFLVAMEEGQLGPRYPTPYETFARLRAEEKSRAAPASSSSSATPSLPKRSSRRTGPSWKEARDLAALEEEIAGLEARKSALLDEMTQMGDNYERLRDLSIQMTALDQRLEAALERWFELSARAENEQTSA</sequence>
<dbReference type="InterPro" id="IPR027417">
    <property type="entry name" value="P-loop_NTPase"/>
</dbReference>